<dbReference type="PANTHER" id="PTHR23530">
    <property type="entry name" value="TRANSPORT PROTEIN-RELATED"/>
    <property type="match status" value="1"/>
</dbReference>
<dbReference type="InterPro" id="IPR053160">
    <property type="entry name" value="MFS_DHA3_Transporter"/>
</dbReference>
<dbReference type="InterPro" id="IPR020846">
    <property type="entry name" value="MFS_dom"/>
</dbReference>
<comment type="subcellular location">
    <subcellularLocation>
        <location evidence="1">Cell membrane</location>
        <topology evidence="1">Multi-pass membrane protein</topology>
    </subcellularLocation>
</comment>
<feature type="transmembrane region" description="Helical" evidence="5">
    <location>
        <begin position="380"/>
        <end position="399"/>
    </location>
</feature>
<keyword evidence="3 5" id="KW-1133">Transmembrane helix</keyword>
<feature type="transmembrane region" description="Helical" evidence="5">
    <location>
        <begin position="12"/>
        <end position="33"/>
    </location>
</feature>
<reference evidence="7 8" key="1">
    <citation type="submission" date="2019-07" db="EMBL/GenBank/DDBJ databases">
        <title>Whole genome shotgun sequence of Actinotalea fermentans NBRC 105374.</title>
        <authorList>
            <person name="Hosoyama A."/>
            <person name="Uohara A."/>
            <person name="Ohji S."/>
            <person name="Ichikawa N."/>
        </authorList>
    </citation>
    <scope>NUCLEOTIDE SEQUENCE [LARGE SCALE GENOMIC DNA]</scope>
    <source>
        <strain evidence="7 8">NBRC 105374</strain>
    </source>
</reference>
<dbReference type="PANTHER" id="PTHR23530:SF1">
    <property type="entry name" value="PERMEASE, MAJOR FACILITATOR SUPERFAMILY-RELATED"/>
    <property type="match status" value="1"/>
</dbReference>
<keyword evidence="4 5" id="KW-0472">Membrane</keyword>
<comment type="caution">
    <text evidence="7">The sequence shown here is derived from an EMBL/GenBank/DDBJ whole genome shotgun (WGS) entry which is preliminary data.</text>
</comment>
<proteinExistence type="predicted"/>
<feature type="transmembrane region" description="Helical" evidence="5">
    <location>
        <begin position="146"/>
        <end position="166"/>
    </location>
</feature>
<feature type="transmembrane region" description="Helical" evidence="5">
    <location>
        <begin position="226"/>
        <end position="245"/>
    </location>
</feature>
<dbReference type="Pfam" id="PF07690">
    <property type="entry name" value="MFS_1"/>
    <property type="match status" value="1"/>
</dbReference>
<dbReference type="Proteomes" id="UP000321484">
    <property type="component" value="Unassembled WGS sequence"/>
</dbReference>
<evidence type="ECO:0000313" key="8">
    <source>
        <dbReference type="Proteomes" id="UP000321484"/>
    </source>
</evidence>
<keyword evidence="8" id="KW-1185">Reference proteome</keyword>
<dbReference type="InterPro" id="IPR036259">
    <property type="entry name" value="MFS_trans_sf"/>
</dbReference>
<evidence type="ECO:0000313" key="7">
    <source>
        <dbReference type="EMBL" id="GEN79538.1"/>
    </source>
</evidence>
<evidence type="ECO:0000259" key="6">
    <source>
        <dbReference type="PROSITE" id="PS50850"/>
    </source>
</evidence>
<dbReference type="GO" id="GO:0005886">
    <property type="term" value="C:plasma membrane"/>
    <property type="evidence" value="ECO:0007669"/>
    <property type="project" value="UniProtKB-SubCell"/>
</dbReference>
<feature type="transmembrane region" description="Helical" evidence="5">
    <location>
        <begin position="293"/>
        <end position="326"/>
    </location>
</feature>
<protein>
    <submittedName>
        <fullName evidence="7">MFS transporter</fullName>
    </submittedName>
</protein>
<evidence type="ECO:0000256" key="1">
    <source>
        <dbReference type="ARBA" id="ARBA00004651"/>
    </source>
</evidence>
<feature type="transmembrane region" description="Helical" evidence="5">
    <location>
        <begin position="73"/>
        <end position="93"/>
    </location>
</feature>
<name>A0A511YWG6_9CELL</name>
<dbReference type="InterPro" id="IPR011701">
    <property type="entry name" value="MFS"/>
</dbReference>
<feature type="transmembrane region" description="Helical" evidence="5">
    <location>
        <begin position="257"/>
        <end position="281"/>
    </location>
</feature>
<organism evidence="7 8">
    <name type="scientific">Actinotalea fermentans</name>
    <dbReference type="NCBI Taxonomy" id="43671"/>
    <lineage>
        <taxon>Bacteria</taxon>
        <taxon>Bacillati</taxon>
        <taxon>Actinomycetota</taxon>
        <taxon>Actinomycetes</taxon>
        <taxon>Micrococcales</taxon>
        <taxon>Cellulomonadaceae</taxon>
        <taxon>Actinotalea</taxon>
    </lineage>
</organism>
<feature type="domain" description="Major facilitator superfamily (MFS) profile" evidence="6">
    <location>
        <begin position="1"/>
        <end position="405"/>
    </location>
</feature>
<gene>
    <name evidence="7" type="ORF">AFE02nite_12720</name>
</gene>
<feature type="transmembrane region" description="Helical" evidence="5">
    <location>
        <begin position="99"/>
        <end position="125"/>
    </location>
</feature>
<dbReference type="OrthoDB" id="3513479at2"/>
<evidence type="ECO:0000256" key="4">
    <source>
        <dbReference type="ARBA" id="ARBA00023136"/>
    </source>
</evidence>
<evidence type="ECO:0000256" key="2">
    <source>
        <dbReference type="ARBA" id="ARBA00022692"/>
    </source>
</evidence>
<dbReference type="RefSeq" id="WP_034248575.1">
    <property type="nucleotide sequence ID" value="NZ_BJYK01000001.1"/>
</dbReference>
<dbReference type="SUPFAM" id="SSF103473">
    <property type="entry name" value="MFS general substrate transporter"/>
    <property type="match status" value="1"/>
</dbReference>
<dbReference type="EMBL" id="BJYK01000001">
    <property type="protein sequence ID" value="GEN79538.1"/>
    <property type="molecule type" value="Genomic_DNA"/>
</dbReference>
<dbReference type="Gene3D" id="1.20.1250.20">
    <property type="entry name" value="MFS general substrate transporter like domains"/>
    <property type="match status" value="1"/>
</dbReference>
<dbReference type="AlphaFoldDB" id="A0A511YWG6"/>
<keyword evidence="2 5" id="KW-0812">Transmembrane</keyword>
<dbReference type="InterPro" id="IPR001958">
    <property type="entry name" value="Tet-R_TetA/multi-R_MdtG-like"/>
</dbReference>
<dbReference type="GO" id="GO:0022857">
    <property type="term" value="F:transmembrane transporter activity"/>
    <property type="evidence" value="ECO:0007669"/>
    <property type="project" value="InterPro"/>
</dbReference>
<sequence length="418" mass="43456">MTPGARSVVRTYLVLVSGNTLATSLIWGINTLFLLDAGLSNLEAFAANAFFTAGMVLFEIPTGVVADARGRRTSFLLGTVVLAASTFAYYLLWAAHGPFWLWALVSVVIGLGYTFFSGATEAWLVDALVDAGYTGTLEAVFGRAQVVSGVAMLVGAVGGGLLAQATSLGVPFVVRVSALLLMGLVAAARMHDRGFHPDRSVPPARAVRGILAASLRHGLGAAPVRWLMLAAPFASGVGIYAFYAMQPFLLDLYGDEGAYTVAGLAAAILAGAQTVGGLLAPRLRGLVRRRTSAVVLGVIGSAAALAALGFTSSFALALGLLVVWGLVEAAAMPVRRAYLNDLIPSDQRATVLSFDSLMANLGGIGIQPALGRVADLRGYGPSYVVGAAVQLLAVPFLLLSRRERHPADLAARRTAMEA</sequence>
<accession>A0A511YWG6</accession>
<evidence type="ECO:0000256" key="5">
    <source>
        <dbReference type="SAM" id="Phobius"/>
    </source>
</evidence>
<dbReference type="PRINTS" id="PR01035">
    <property type="entry name" value="TCRTETA"/>
</dbReference>
<feature type="transmembrane region" description="Helical" evidence="5">
    <location>
        <begin position="172"/>
        <end position="190"/>
    </location>
</feature>
<dbReference type="PROSITE" id="PS50850">
    <property type="entry name" value="MFS"/>
    <property type="match status" value="1"/>
</dbReference>
<feature type="transmembrane region" description="Helical" evidence="5">
    <location>
        <begin position="45"/>
        <end position="66"/>
    </location>
</feature>
<evidence type="ECO:0000256" key="3">
    <source>
        <dbReference type="ARBA" id="ARBA00022989"/>
    </source>
</evidence>